<keyword evidence="2" id="KW-0663">Pyridoxal phosphate</keyword>
<dbReference type="HAMAP" id="MF_01615">
    <property type="entry name" value="PdxT"/>
    <property type="match status" value="1"/>
</dbReference>
<dbReference type="EMBL" id="CAADFL010000647">
    <property type="protein sequence ID" value="VFK19817.1"/>
    <property type="molecule type" value="Genomic_DNA"/>
</dbReference>
<feature type="active site" description="Nucleophile" evidence="2 3">
    <location>
        <position position="79"/>
    </location>
</feature>
<dbReference type="EMBL" id="CAADFA010000650">
    <property type="protein sequence ID" value="VFJ72379.1"/>
    <property type="molecule type" value="Genomic_DNA"/>
</dbReference>
<evidence type="ECO:0000313" key="5">
    <source>
        <dbReference type="EMBL" id="VFJ57491.1"/>
    </source>
</evidence>
<reference evidence="5" key="1">
    <citation type="submission" date="2019-02" db="EMBL/GenBank/DDBJ databases">
        <authorList>
            <person name="Gruber-Vodicka R. H."/>
            <person name="Seah K. B. B."/>
        </authorList>
    </citation>
    <scope>NUCLEOTIDE SEQUENCE</scope>
    <source>
        <strain evidence="5">BECK_BZ163</strain>
        <strain evidence="7">BECK_BZ164</strain>
        <strain evidence="6">BECK_BZ165</strain>
    </source>
</reference>
<dbReference type="GO" id="GO:0005829">
    <property type="term" value="C:cytosol"/>
    <property type="evidence" value="ECO:0007669"/>
    <property type="project" value="TreeGrafter"/>
</dbReference>
<dbReference type="GO" id="GO:1903600">
    <property type="term" value="C:glutaminase complex"/>
    <property type="evidence" value="ECO:0007669"/>
    <property type="project" value="TreeGrafter"/>
</dbReference>
<evidence type="ECO:0000256" key="2">
    <source>
        <dbReference type="HAMAP-Rule" id="MF_01615"/>
    </source>
</evidence>
<dbReference type="PROSITE" id="PS51130">
    <property type="entry name" value="PDXT_SNO_2"/>
    <property type="match status" value="1"/>
</dbReference>
<feature type="binding site" evidence="2 4">
    <location>
        <begin position="134"/>
        <end position="135"/>
    </location>
    <ligand>
        <name>L-glutamine</name>
        <dbReference type="ChEBI" id="CHEBI:58359"/>
    </ligand>
</feature>
<dbReference type="InterPro" id="IPR029062">
    <property type="entry name" value="Class_I_gatase-like"/>
</dbReference>
<name>A0A450SU22_9GAMM</name>
<dbReference type="GO" id="GO:0006543">
    <property type="term" value="P:L-glutamine catabolic process"/>
    <property type="evidence" value="ECO:0007669"/>
    <property type="project" value="UniProtKB-UniRule"/>
</dbReference>
<sequence>MTHIGIIDLQGGVVEHLEHLERLGVPAVRVKEPADMETLAGLIIPGGESSCLGRLLRLYGLDRAIRERFAAGLKLWGTCAGAILVAKQVDGEPAHLGLMDIDIQRNAFGSQLDSFHTKAKIPGIADHRLPLTFIRAPKISRVGAGVRCLLNLQNHTCAGAQDNSEPFDGNTKRIGPGPAPDEAAKTQHYCAAAEDAQTLATIFHPELTADSAFHRYFCHKCGLSTRATPEADWQRDSWTRFTPIP</sequence>
<evidence type="ECO:0000256" key="1">
    <source>
        <dbReference type="ARBA" id="ARBA00022962"/>
    </source>
</evidence>
<comment type="catalytic activity">
    <reaction evidence="2">
        <text>L-glutamine + H2O = L-glutamate + NH4(+)</text>
        <dbReference type="Rhea" id="RHEA:15889"/>
        <dbReference type="ChEBI" id="CHEBI:15377"/>
        <dbReference type="ChEBI" id="CHEBI:28938"/>
        <dbReference type="ChEBI" id="CHEBI:29985"/>
        <dbReference type="ChEBI" id="CHEBI:58359"/>
        <dbReference type="EC" id="3.5.1.2"/>
    </reaction>
</comment>
<evidence type="ECO:0000256" key="3">
    <source>
        <dbReference type="PIRSR" id="PIRSR005639-1"/>
    </source>
</evidence>
<dbReference type="EC" id="3.5.1.2" evidence="2"/>
<dbReference type="PIRSF" id="PIRSF005639">
    <property type="entry name" value="Glut_amidoT_SNO"/>
    <property type="match status" value="1"/>
</dbReference>
<dbReference type="UniPathway" id="UPA00245"/>
<dbReference type="PANTHER" id="PTHR31559">
    <property type="entry name" value="PYRIDOXAL 5'-PHOSPHATE SYNTHASE SUBUNIT SNO"/>
    <property type="match status" value="1"/>
</dbReference>
<dbReference type="InterPro" id="IPR002161">
    <property type="entry name" value="PdxT/SNO"/>
</dbReference>
<accession>A0A450SU22</accession>
<dbReference type="GO" id="GO:0004359">
    <property type="term" value="F:glutaminase activity"/>
    <property type="evidence" value="ECO:0007669"/>
    <property type="project" value="UniProtKB-UniRule"/>
</dbReference>
<keyword evidence="1 2" id="KW-0315">Glutamine amidotransferase</keyword>
<organism evidence="5">
    <name type="scientific">Candidatus Kentrum sp. FM</name>
    <dbReference type="NCBI Taxonomy" id="2126340"/>
    <lineage>
        <taxon>Bacteria</taxon>
        <taxon>Pseudomonadati</taxon>
        <taxon>Pseudomonadota</taxon>
        <taxon>Gammaproteobacteria</taxon>
        <taxon>Candidatus Kentrum</taxon>
    </lineage>
</organism>
<evidence type="ECO:0000313" key="7">
    <source>
        <dbReference type="EMBL" id="VFK19817.1"/>
    </source>
</evidence>
<gene>
    <name evidence="2" type="primary">pdxT</name>
    <name evidence="5" type="ORF">BECKFM1743A_GA0114220_101924</name>
    <name evidence="7" type="ORF">BECKFM1743B_GA0114221_106471</name>
    <name evidence="6" type="ORF">BECKFM1743C_GA0114222_106501</name>
</gene>
<dbReference type="EMBL" id="CAADEZ010000192">
    <property type="protein sequence ID" value="VFJ57491.1"/>
    <property type="molecule type" value="Genomic_DNA"/>
</dbReference>
<dbReference type="Pfam" id="PF01174">
    <property type="entry name" value="SNO"/>
    <property type="match status" value="1"/>
</dbReference>
<dbReference type="SUPFAM" id="SSF52317">
    <property type="entry name" value="Class I glutamine amidotransferase-like"/>
    <property type="match status" value="1"/>
</dbReference>
<feature type="binding site" evidence="2 4">
    <location>
        <position position="105"/>
    </location>
    <ligand>
        <name>L-glutamine</name>
        <dbReference type="ChEBI" id="CHEBI:58359"/>
    </ligand>
</feature>
<protein>
    <recommendedName>
        <fullName evidence="2">Pyridoxal 5'-phosphate synthase subunit PdxT</fullName>
        <ecNumber evidence="2">4.3.3.6</ecNumber>
    </recommendedName>
    <alternativeName>
        <fullName evidence="2">Pdx2</fullName>
    </alternativeName>
    <alternativeName>
        <fullName evidence="2">Pyridoxal 5'-phosphate synthase glutaminase subunit</fullName>
        <ecNumber evidence="2">3.5.1.2</ecNumber>
    </alternativeName>
</protein>
<proteinExistence type="inferred from homology"/>
<comment type="pathway">
    <text evidence="2">Cofactor biosynthesis; pyridoxal 5'-phosphate biosynthesis.</text>
</comment>
<feature type="binding site" evidence="2 4">
    <location>
        <begin position="47"/>
        <end position="49"/>
    </location>
    <ligand>
        <name>L-glutamine</name>
        <dbReference type="ChEBI" id="CHEBI:58359"/>
    </ligand>
</feature>
<feature type="active site" description="Charge relay system" evidence="2 3">
    <location>
        <position position="206"/>
    </location>
</feature>
<feature type="active site" description="Charge relay system" evidence="2 3">
    <location>
        <position position="204"/>
    </location>
</feature>
<dbReference type="GO" id="GO:0008614">
    <property type="term" value="P:pyridoxine metabolic process"/>
    <property type="evidence" value="ECO:0007669"/>
    <property type="project" value="TreeGrafter"/>
</dbReference>
<comment type="catalytic activity">
    <reaction evidence="2">
        <text>aldehydo-D-ribose 5-phosphate + D-glyceraldehyde 3-phosphate + L-glutamine = pyridoxal 5'-phosphate + L-glutamate + phosphate + 3 H2O + H(+)</text>
        <dbReference type="Rhea" id="RHEA:31507"/>
        <dbReference type="ChEBI" id="CHEBI:15377"/>
        <dbReference type="ChEBI" id="CHEBI:15378"/>
        <dbReference type="ChEBI" id="CHEBI:29985"/>
        <dbReference type="ChEBI" id="CHEBI:43474"/>
        <dbReference type="ChEBI" id="CHEBI:58273"/>
        <dbReference type="ChEBI" id="CHEBI:58359"/>
        <dbReference type="ChEBI" id="CHEBI:59776"/>
        <dbReference type="ChEBI" id="CHEBI:597326"/>
        <dbReference type="EC" id="4.3.3.6"/>
    </reaction>
</comment>
<dbReference type="AlphaFoldDB" id="A0A450SU22"/>
<dbReference type="GO" id="GO:0042823">
    <property type="term" value="P:pyridoxal phosphate biosynthetic process"/>
    <property type="evidence" value="ECO:0007669"/>
    <property type="project" value="UniProtKB-UniRule"/>
</dbReference>
<dbReference type="Gene3D" id="3.40.50.880">
    <property type="match status" value="1"/>
</dbReference>
<evidence type="ECO:0000256" key="4">
    <source>
        <dbReference type="PIRSR" id="PIRSR005639-2"/>
    </source>
</evidence>
<comment type="function">
    <text evidence="2">Catalyzes the hydrolysis of glutamine to glutamate and ammonia as part of the biosynthesis of pyridoxal 5'-phosphate. The resulting ammonia molecule is channeled to the active site of PdxS.</text>
</comment>
<keyword evidence="2" id="KW-0378">Hydrolase</keyword>
<comment type="similarity">
    <text evidence="2">Belongs to the glutaminase PdxT/SNO family.</text>
</comment>
<comment type="subunit">
    <text evidence="2">In the presence of PdxS, forms a dodecamer of heterodimers. Only shows activity in the heterodimer.</text>
</comment>
<dbReference type="EC" id="4.3.3.6" evidence="2"/>
<keyword evidence="2" id="KW-0456">Lyase</keyword>
<dbReference type="GO" id="GO:0036381">
    <property type="term" value="F:pyridoxal 5'-phosphate synthase (glutamine hydrolysing) activity"/>
    <property type="evidence" value="ECO:0007669"/>
    <property type="project" value="UniProtKB-UniRule"/>
</dbReference>
<dbReference type="NCBIfam" id="TIGR03800">
    <property type="entry name" value="PLP_synth_Pdx2"/>
    <property type="match status" value="1"/>
</dbReference>
<dbReference type="PANTHER" id="PTHR31559:SF0">
    <property type="entry name" value="PYRIDOXAL 5'-PHOSPHATE SYNTHASE SUBUNIT SNO1-RELATED"/>
    <property type="match status" value="1"/>
</dbReference>
<evidence type="ECO:0000313" key="6">
    <source>
        <dbReference type="EMBL" id="VFJ72379.1"/>
    </source>
</evidence>